<keyword evidence="3 6" id="KW-0812">Transmembrane</keyword>
<organism evidence="7 8">
    <name type="scientific">Tegillarca granosa</name>
    <name type="common">Malaysian cockle</name>
    <name type="synonym">Anadara granosa</name>
    <dbReference type="NCBI Taxonomy" id="220873"/>
    <lineage>
        <taxon>Eukaryota</taxon>
        <taxon>Metazoa</taxon>
        <taxon>Spiralia</taxon>
        <taxon>Lophotrochozoa</taxon>
        <taxon>Mollusca</taxon>
        <taxon>Bivalvia</taxon>
        <taxon>Autobranchia</taxon>
        <taxon>Pteriomorphia</taxon>
        <taxon>Arcoida</taxon>
        <taxon>Arcoidea</taxon>
        <taxon>Arcidae</taxon>
        <taxon>Tegillarca</taxon>
    </lineage>
</organism>
<feature type="transmembrane region" description="Helical" evidence="6">
    <location>
        <begin position="138"/>
        <end position="160"/>
    </location>
</feature>
<name>A0ABQ9F681_TEGGR</name>
<dbReference type="PANTHER" id="PTHR13558">
    <property type="entry name" value="TRANSMEMBRANE PROTEIN 134"/>
    <property type="match status" value="1"/>
</dbReference>
<evidence type="ECO:0000256" key="1">
    <source>
        <dbReference type="ARBA" id="ARBA00004141"/>
    </source>
</evidence>
<evidence type="ECO:0000313" key="7">
    <source>
        <dbReference type="EMBL" id="KAJ8312891.1"/>
    </source>
</evidence>
<dbReference type="InterPro" id="IPR039714">
    <property type="entry name" value="TMEM134"/>
</dbReference>
<keyword evidence="5 6" id="KW-0472">Membrane</keyword>
<comment type="caution">
    <text evidence="7">The sequence shown here is derived from an EMBL/GenBank/DDBJ whole genome shotgun (WGS) entry which is preliminary data.</text>
</comment>
<evidence type="ECO:0000256" key="3">
    <source>
        <dbReference type="ARBA" id="ARBA00022692"/>
    </source>
</evidence>
<evidence type="ECO:0000313" key="8">
    <source>
        <dbReference type="Proteomes" id="UP001217089"/>
    </source>
</evidence>
<evidence type="ECO:0000256" key="4">
    <source>
        <dbReference type="ARBA" id="ARBA00022989"/>
    </source>
</evidence>
<proteinExistence type="inferred from homology"/>
<dbReference type="Proteomes" id="UP001217089">
    <property type="component" value="Unassembled WGS sequence"/>
</dbReference>
<comment type="similarity">
    <text evidence="2">Belongs to the TMEM134/TMEM230 family.</text>
</comment>
<dbReference type="InterPro" id="IPR008590">
    <property type="entry name" value="TMEM_230/134"/>
</dbReference>
<evidence type="ECO:0000256" key="2">
    <source>
        <dbReference type="ARBA" id="ARBA00007743"/>
    </source>
</evidence>
<dbReference type="EMBL" id="JARBDR010000440">
    <property type="protein sequence ID" value="KAJ8312891.1"/>
    <property type="molecule type" value="Genomic_DNA"/>
</dbReference>
<comment type="subcellular location">
    <subcellularLocation>
        <location evidence="1">Membrane</location>
        <topology evidence="1">Multi-pass membrane protein</topology>
    </subcellularLocation>
</comment>
<dbReference type="Pfam" id="PF05915">
    <property type="entry name" value="TMEM_230_134"/>
    <property type="match status" value="1"/>
</dbReference>
<keyword evidence="8" id="KW-1185">Reference proteome</keyword>
<dbReference type="PANTHER" id="PTHR13558:SF1">
    <property type="entry name" value="TRANSMEMBRANE PROTEIN 134"/>
    <property type="match status" value="1"/>
</dbReference>
<feature type="transmembrane region" description="Helical" evidence="6">
    <location>
        <begin position="166"/>
        <end position="192"/>
    </location>
</feature>
<evidence type="ECO:0008006" key="9">
    <source>
        <dbReference type="Google" id="ProtNLM"/>
    </source>
</evidence>
<reference evidence="7 8" key="1">
    <citation type="submission" date="2022-12" db="EMBL/GenBank/DDBJ databases">
        <title>Chromosome-level genome of Tegillarca granosa.</title>
        <authorList>
            <person name="Kim J."/>
        </authorList>
    </citation>
    <scope>NUCLEOTIDE SEQUENCE [LARGE SCALE GENOMIC DNA]</scope>
    <source>
        <strain evidence="7">Teg-2019</strain>
        <tissue evidence="7">Adductor muscle</tissue>
    </source>
</reference>
<gene>
    <name evidence="7" type="ORF">KUTeg_010264</name>
</gene>
<evidence type="ECO:0000256" key="5">
    <source>
        <dbReference type="ARBA" id="ARBA00023136"/>
    </source>
</evidence>
<accession>A0ABQ9F681</accession>
<keyword evidence="4 6" id="KW-1133">Transmembrane helix</keyword>
<protein>
    <recommendedName>
        <fullName evidence="9">Transmembrane protein 134</fullName>
    </recommendedName>
</protein>
<evidence type="ECO:0000256" key="6">
    <source>
        <dbReference type="SAM" id="Phobius"/>
    </source>
</evidence>
<sequence length="209" mass="23658">MTSGTFSIDDAFNSDEDDKIRLYGATRDTAPFKGAKVREAKVSTSSEIPLQEYSVYEITFIDPYLSIFLYELINHISKYLNMFTSVLNFDATNLMMDIDLFFTSFQHDDQSDTLLSNPDANAKTRWWKHPRIKENCRVVIGAFALTLIGLALLITGIVIICTPQRGWHSLVFFIGGALCFIPGAYHVGYIYLAIKGHAGYNLYNLPVFR</sequence>